<evidence type="ECO:0000313" key="5">
    <source>
        <dbReference type="EMBL" id="VDI68962.1"/>
    </source>
</evidence>
<dbReference type="InterPro" id="IPR012337">
    <property type="entry name" value="RNaseH-like_sf"/>
</dbReference>
<dbReference type="PROSITE" id="PS50994">
    <property type="entry name" value="INTEGRASE"/>
    <property type="match status" value="1"/>
</dbReference>
<name>A0A8B6DGW7_MYTGA</name>
<dbReference type="EMBL" id="UYJE01003339">
    <property type="protein sequence ID" value="VDI18478.1"/>
    <property type="molecule type" value="Genomic_DNA"/>
</dbReference>
<dbReference type="InterPro" id="IPR016197">
    <property type="entry name" value="Chromo-like_dom_sf"/>
</dbReference>
<dbReference type="EMBL" id="UYJE01004510">
    <property type="protein sequence ID" value="VDI28599.1"/>
    <property type="molecule type" value="Genomic_DNA"/>
</dbReference>
<reference evidence="3" key="1">
    <citation type="submission" date="2018-11" db="EMBL/GenBank/DDBJ databases">
        <authorList>
            <person name="Alioto T."/>
            <person name="Alioto T."/>
        </authorList>
    </citation>
    <scope>NUCLEOTIDE SEQUENCE</scope>
</reference>
<evidence type="ECO:0000313" key="6">
    <source>
        <dbReference type="Proteomes" id="UP000596742"/>
    </source>
</evidence>
<gene>
    <name evidence="3" type="ORF">MGAL_10B092729</name>
    <name evidence="4" type="ORF">MGAL_10B092939</name>
    <name evidence="5" type="ORF">MGAL_10B093673</name>
</gene>
<evidence type="ECO:0000259" key="1">
    <source>
        <dbReference type="PROSITE" id="PS50013"/>
    </source>
</evidence>
<dbReference type="OrthoDB" id="6343797at2759"/>
<keyword evidence="6" id="KW-1185">Reference proteome</keyword>
<dbReference type="PANTHER" id="PTHR46585">
    <property type="entry name" value="INTEGRASE CORE DOMAIN CONTAINING PROTEIN"/>
    <property type="match status" value="1"/>
</dbReference>
<dbReference type="GO" id="GO:0003676">
    <property type="term" value="F:nucleic acid binding"/>
    <property type="evidence" value="ECO:0007669"/>
    <property type="project" value="InterPro"/>
</dbReference>
<dbReference type="EMBL" id="UYJE01008973">
    <property type="protein sequence ID" value="VDI68962.1"/>
    <property type="molecule type" value="Genomic_DNA"/>
</dbReference>
<dbReference type="Proteomes" id="UP000596742">
    <property type="component" value="Unassembled WGS sequence"/>
</dbReference>
<comment type="caution">
    <text evidence="3">The sequence shown here is derived from an EMBL/GenBank/DDBJ whole genome shotgun (WGS) entry which is preliminary data.</text>
</comment>
<dbReference type="InterPro" id="IPR001584">
    <property type="entry name" value="Integrase_cat-core"/>
</dbReference>
<feature type="domain" description="Chromo" evidence="1">
    <location>
        <begin position="337"/>
        <end position="378"/>
    </location>
</feature>
<dbReference type="SMART" id="SM00298">
    <property type="entry name" value="CHROMO"/>
    <property type="match status" value="1"/>
</dbReference>
<dbReference type="InterPro" id="IPR023780">
    <property type="entry name" value="Chromo_domain"/>
</dbReference>
<organism evidence="3 6">
    <name type="scientific">Mytilus galloprovincialis</name>
    <name type="common">Mediterranean mussel</name>
    <dbReference type="NCBI Taxonomy" id="29158"/>
    <lineage>
        <taxon>Eukaryota</taxon>
        <taxon>Metazoa</taxon>
        <taxon>Spiralia</taxon>
        <taxon>Lophotrochozoa</taxon>
        <taxon>Mollusca</taxon>
        <taxon>Bivalvia</taxon>
        <taxon>Autobranchia</taxon>
        <taxon>Pteriomorphia</taxon>
        <taxon>Mytilida</taxon>
        <taxon>Mytiloidea</taxon>
        <taxon>Mytilidae</taxon>
        <taxon>Mytilinae</taxon>
        <taxon>Mytilus</taxon>
    </lineage>
</organism>
<dbReference type="AlphaFoldDB" id="A0A8B6DGW7"/>
<protein>
    <recommendedName>
        <fullName evidence="7">Integrase catalytic domain-containing protein</fullName>
    </recommendedName>
</protein>
<feature type="domain" description="Integrase catalytic" evidence="2">
    <location>
        <begin position="56"/>
        <end position="229"/>
    </location>
</feature>
<evidence type="ECO:0000259" key="2">
    <source>
        <dbReference type="PROSITE" id="PS50994"/>
    </source>
</evidence>
<proteinExistence type="predicted"/>
<dbReference type="GO" id="GO:0015074">
    <property type="term" value="P:DNA integration"/>
    <property type="evidence" value="ECO:0007669"/>
    <property type="project" value="InterPro"/>
</dbReference>
<evidence type="ECO:0008006" key="7">
    <source>
        <dbReference type="Google" id="ProtNLM"/>
    </source>
</evidence>
<evidence type="ECO:0000313" key="4">
    <source>
        <dbReference type="EMBL" id="VDI28599.1"/>
    </source>
</evidence>
<dbReference type="InterPro" id="IPR036397">
    <property type="entry name" value="RNaseH_sf"/>
</dbReference>
<dbReference type="Gene3D" id="2.40.50.40">
    <property type="match status" value="1"/>
</dbReference>
<accession>A0A8B6DGW7</accession>
<dbReference type="PANTHER" id="PTHR46585:SF1">
    <property type="entry name" value="CHROMO DOMAIN-CONTAINING PROTEIN"/>
    <property type="match status" value="1"/>
</dbReference>
<dbReference type="Pfam" id="PF00665">
    <property type="entry name" value="rve"/>
    <property type="match status" value="1"/>
</dbReference>
<dbReference type="Pfam" id="PF00385">
    <property type="entry name" value="Chromo"/>
    <property type="match status" value="1"/>
</dbReference>
<dbReference type="InterPro" id="IPR000953">
    <property type="entry name" value="Chromo/chromo_shadow_dom"/>
</dbReference>
<sequence>MNEELDSLLSKYYYDVGGPASYASAEKLYHIVNAEGKKVGRYKIRRWLNSQDNYSLQKTPRRSFKRIRVYTTGMNNLWDADLMDLKQFSKENENFKYVLVVVDCFSRYLWLQPLKNKTGDEVTSAFKKIFTEVKPEKIRTDKGQEFLAKKTQSLFKSNGVRHFSAQNELHANYAERVLQTIKNKIFRFFTKNRTHRYINNLQNFAKSYNGTPHRSLQNIAPKDVNSVNESDIWGKMYLSKTEKKPKEIKVQTNKKKRRKKQFKYKIGSLVRLSNIAHIFDRSYSQRWTEEIFKVVQRFRQQNIDLYRLSNIKGDEFIRGTFYDSELQRVEKDENSLWIIEKIIKKRKRRGKTEYLVRFQGWPPSYDEYIPAEQIQSLS</sequence>
<dbReference type="Gene3D" id="3.30.420.10">
    <property type="entry name" value="Ribonuclease H-like superfamily/Ribonuclease H"/>
    <property type="match status" value="1"/>
</dbReference>
<dbReference type="PROSITE" id="PS50013">
    <property type="entry name" value="CHROMO_2"/>
    <property type="match status" value="1"/>
</dbReference>
<dbReference type="SUPFAM" id="SSF54160">
    <property type="entry name" value="Chromo domain-like"/>
    <property type="match status" value="1"/>
</dbReference>
<dbReference type="SUPFAM" id="SSF53098">
    <property type="entry name" value="Ribonuclease H-like"/>
    <property type="match status" value="1"/>
</dbReference>
<evidence type="ECO:0000313" key="3">
    <source>
        <dbReference type="EMBL" id="VDI18478.1"/>
    </source>
</evidence>